<dbReference type="Pfam" id="PF26168">
    <property type="entry name" value="Glyco_transf_N"/>
    <property type="match status" value="2"/>
</dbReference>
<organism evidence="3 4">
    <name type="scientific">Tetracentron sinense</name>
    <name type="common">Spur-leaf</name>
    <dbReference type="NCBI Taxonomy" id="13715"/>
    <lineage>
        <taxon>Eukaryota</taxon>
        <taxon>Viridiplantae</taxon>
        <taxon>Streptophyta</taxon>
        <taxon>Embryophyta</taxon>
        <taxon>Tracheophyta</taxon>
        <taxon>Spermatophyta</taxon>
        <taxon>Magnoliopsida</taxon>
        <taxon>Trochodendrales</taxon>
        <taxon>Trochodendraceae</taxon>
        <taxon>Tetracentron</taxon>
    </lineage>
</organism>
<reference evidence="3 4" key="1">
    <citation type="submission" date="2020-04" db="EMBL/GenBank/DDBJ databases">
        <title>Plant Genome Project.</title>
        <authorList>
            <person name="Zhang R.-G."/>
        </authorList>
    </citation>
    <scope>NUCLEOTIDE SEQUENCE [LARGE SCALE GENOMIC DNA]</scope>
    <source>
        <strain evidence="3">YNK0</strain>
        <tissue evidence="3">Leaf</tissue>
    </source>
</reference>
<dbReference type="GO" id="GO:0008194">
    <property type="term" value="F:UDP-glycosyltransferase activity"/>
    <property type="evidence" value="ECO:0007669"/>
    <property type="project" value="UniProtKB-ARBA"/>
</dbReference>
<accession>A0A834ZDW4</accession>
<dbReference type="PANTHER" id="PTHR48044">
    <property type="entry name" value="GLYCOSYLTRANSFERASE"/>
    <property type="match status" value="1"/>
</dbReference>
<evidence type="ECO:0000256" key="1">
    <source>
        <dbReference type="ARBA" id="ARBA00009995"/>
    </source>
</evidence>
<proteinExistence type="inferred from homology"/>
<dbReference type="OMA" id="HALMMNG"/>
<evidence type="ECO:0000313" key="4">
    <source>
        <dbReference type="Proteomes" id="UP000655225"/>
    </source>
</evidence>
<sequence length="279" mass="31231">MSMGHHLPHSHQNGLKQAPVMVVMVPFPAQGHLNQLLHFSRLISAYGIQVHYVGSATHNRQAKHRVQGWDPLTISNIHFHDFPIPQFLTPSPHPRAAVKFPAHLQPAFDASLHLREPLAALSPPPPEELPFQFEFLKFDVGDLYNTCREMEGKFIDLLGQEQINENKGQWAVGPLNPIVIGAAGDSHRRHKCLEWLDKQAPRSALCVSFGTTTSLTDDQIIELAIGLEQSKVPFVWVLRDADRGDIFAGDEEVRRTQLPKGYEDRVGGMGMSERLVPTD</sequence>
<gene>
    <name evidence="3" type="ORF">HHK36_011859</name>
</gene>
<dbReference type="Gene3D" id="3.40.50.2000">
    <property type="entry name" value="Glycogen Phosphorylase B"/>
    <property type="match status" value="3"/>
</dbReference>
<name>A0A834ZDW4_TETSI</name>
<feature type="domain" description="Glycosyltransferase N-terminal" evidence="2">
    <location>
        <begin position="138"/>
        <end position="177"/>
    </location>
</feature>
<dbReference type="GO" id="GO:1901135">
    <property type="term" value="P:carbohydrate derivative metabolic process"/>
    <property type="evidence" value="ECO:0007669"/>
    <property type="project" value="UniProtKB-ARBA"/>
</dbReference>
<feature type="domain" description="Glycosyltransferase N-terminal" evidence="2">
    <location>
        <begin position="19"/>
        <end position="121"/>
    </location>
</feature>
<dbReference type="EMBL" id="JABCRI010000007">
    <property type="protein sequence ID" value="KAF8403755.1"/>
    <property type="molecule type" value="Genomic_DNA"/>
</dbReference>
<dbReference type="Proteomes" id="UP000655225">
    <property type="component" value="Unassembled WGS sequence"/>
</dbReference>
<dbReference type="SUPFAM" id="SSF53756">
    <property type="entry name" value="UDP-Glycosyltransferase/glycogen phosphorylase"/>
    <property type="match status" value="1"/>
</dbReference>
<comment type="caution">
    <text evidence="3">The sequence shown here is derived from an EMBL/GenBank/DDBJ whole genome shotgun (WGS) entry which is preliminary data.</text>
</comment>
<dbReference type="PANTHER" id="PTHR48044:SF22">
    <property type="entry name" value="GLYCOSYLTRANSFERASE"/>
    <property type="match status" value="1"/>
</dbReference>
<dbReference type="AlphaFoldDB" id="A0A834ZDW4"/>
<protein>
    <recommendedName>
        <fullName evidence="2">Glycosyltransferase N-terminal domain-containing protein</fullName>
    </recommendedName>
</protein>
<evidence type="ECO:0000313" key="3">
    <source>
        <dbReference type="EMBL" id="KAF8403755.1"/>
    </source>
</evidence>
<dbReference type="OrthoDB" id="5835829at2759"/>
<keyword evidence="4" id="KW-1185">Reference proteome</keyword>
<dbReference type="InterPro" id="IPR058980">
    <property type="entry name" value="Glyco_transf_N"/>
</dbReference>
<evidence type="ECO:0000259" key="2">
    <source>
        <dbReference type="Pfam" id="PF26168"/>
    </source>
</evidence>
<comment type="similarity">
    <text evidence="1">Belongs to the UDP-glycosyltransferase family.</text>
</comment>